<dbReference type="InParanoid" id="A0A2P6MRP8"/>
<evidence type="ECO:0000313" key="1">
    <source>
        <dbReference type="EMBL" id="PRP74378.1"/>
    </source>
</evidence>
<accession>A0A2P6MRP8</accession>
<gene>
    <name evidence="1" type="ORF">PROFUN_10276</name>
</gene>
<proteinExistence type="predicted"/>
<dbReference type="EMBL" id="MDYQ01000464">
    <property type="protein sequence ID" value="PRP74378.1"/>
    <property type="molecule type" value="Genomic_DNA"/>
</dbReference>
<dbReference type="AlphaFoldDB" id="A0A2P6MRP8"/>
<sequence length="108" mass="13355">MRERSLTPRFVSSRYYDDWLTASAVQIQLRRMPRLYSGRTYGKSDEQVYTVSAEHKYYPSVDVHDVEVLEWLQRREYEDMTKEWLEHLWDYGTEERTEAKERRRRAER</sequence>
<keyword evidence="2" id="KW-1185">Reference proteome</keyword>
<dbReference type="Proteomes" id="UP000241769">
    <property type="component" value="Unassembled WGS sequence"/>
</dbReference>
<protein>
    <submittedName>
        <fullName evidence="1">Uncharacterized protein</fullName>
    </submittedName>
</protein>
<reference evidence="1 2" key="1">
    <citation type="journal article" date="2018" name="Genome Biol. Evol.">
        <title>Multiple Roots of Fruiting Body Formation in Amoebozoa.</title>
        <authorList>
            <person name="Hillmann F."/>
            <person name="Forbes G."/>
            <person name="Novohradska S."/>
            <person name="Ferling I."/>
            <person name="Riege K."/>
            <person name="Groth M."/>
            <person name="Westermann M."/>
            <person name="Marz M."/>
            <person name="Spaller T."/>
            <person name="Winckler T."/>
            <person name="Schaap P."/>
            <person name="Glockner G."/>
        </authorList>
    </citation>
    <scope>NUCLEOTIDE SEQUENCE [LARGE SCALE GENOMIC DNA]</scope>
    <source>
        <strain evidence="1 2">Jena</strain>
    </source>
</reference>
<organism evidence="1 2">
    <name type="scientific">Planoprotostelium fungivorum</name>
    <dbReference type="NCBI Taxonomy" id="1890364"/>
    <lineage>
        <taxon>Eukaryota</taxon>
        <taxon>Amoebozoa</taxon>
        <taxon>Evosea</taxon>
        <taxon>Variosea</taxon>
        <taxon>Cavosteliida</taxon>
        <taxon>Cavosteliaceae</taxon>
        <taxon>Planoprotostelium</taxon>
    </lineage>
</organism>
<evidence type="ECO:0000313" key="2">
    <source>
        <dbReference type="Proteomes" id="UP000241769"/>
    </source>
</evidence>
<name>A0A2P6MRP8_9EUKA</name>
<comment type="caution">
    <text evidence="1">The sequence shown here is derived from an EMBL/GenBank/DDBJ whole genome shotgun (WGS) entry which is preliminary data.</text>
</comment>